<dbReference type="EMBL" id="JAIXNE010000001">
    <property type="protein sequence ID" value="MCA6074328.1"/>
    <property type="molecule type" value="Genomic_DNA"/>
</dbReference>
<dbReference type="Pfam" id="PF00472">
    <property type="entry name" value="RF-1"/>
    <property type="match status" value="1"/>
</dbReference>
<reference evidence="4" key="1">
    <citation type="submission" date="2021-09" db="EMBL/GenBank/DDBJ databases">
        <title>Fulvivirga sp. isolated from coastal sediment.</title>
        <authorList>
            <person name="Yu H."/>
        </authorList>
    </citation>
    <scope>NUCLEOTIDE SEQUENCE</scope>
    <source>
        <strain evidence="4">1062</strain>
    </source>
</reference>
<gene>
    <name evidence="4" type="primary">arfB</name>
    <name evidence="4" type="ORF">LDX50_05585</name>
</gene>
<dbReference type="PANTHER" id="PTHR47814">
    <property type="entry name" value="PEPTIDYL-TRNA HYDROLASE ARFB"/>
    <property type="match status" value="1"/>
</dbReference>
<feature type="region of interest" description="Disordered" evidence="2">
    <location>
        <begin position="99"/>
        <end position="137"/>
    </location>
</feature>
<evidence type="ECO:0000313" key="4">
    <source>
        <dbReference type="EMBL" id="MCA6074328.1"/>
    </source>
</evidence>
<dbReference type="RefSeq" id="WP_225697423.1">
    <property type="nucleotide sequence ID" value="NZ_JAIXNE010000001.1"/>
</dbReference>
<keyword evidence="5" id="KW-1185">Reference proteome</keyword>
<name>A0A9X1KV51_9BACT</name>
<dbReference type="InterPro" id="IPR000352">
    <property type="entry name" value="Pep_chain_release_fac_I"/>
</dbReference>
<feature type="compositionally biased region" description="Basic and acidic residues" evidence="2">
    <location>
        <begin position="124"/>
        <end position="137"/>
    </location>
</feature>
<evidence type="ECO:0000313" key="5">
    <source>
        <dbReference type="Proteomes" id="UP001139409"/>
    </source>
</evidence>
<organism evidence="4 5">
    <name type="scientific">Fulvivirga sedimenti</name>
    <dbReference type="NCBI Taxonomy" id="2879465"/>
    <lineage>
        <taxon>Bacteria</taxon>
        <taxon>Pseudomonadati</taxon>
        <taxon>Bacteroidota</taxon>
        <taxon>Cytophagia</taxon>
        <taxon>Cytophagales</taxon>
        <taxon>Fulvivirgaceae</taxon>
        <taxon>Fulvivirga</taxon>
    </lineage>
</organism>
<dbReference type="NCBIfam" id="NF006718">
    <property type="entry name" value="PRK09256.1"/>
    <property type="match status" value="1"/>
</dbReference>
<dbReference type="GO" id="GO:0003747">
    <property type="term" value="F:translation release factor activity"/>
    <property type="evidence" value="ECO:0007669"/>
    <property type="project" value="InterPro"/>
</dbReference>
<evidence type="ECO:0000259" key="3">
    <source>
        <dbReference type="Pfam" id="PF00472"/>
    </source>
</evidence>
<accession>A0A9X1KV51</accession>
<feature type="domain" description="Prokaryotic-type class I peptide chain release factors" evidence="3">
    <location>
        <begin position="10"/>
        <end position="134"/>
    </location>
</feature>
<comment type="caution">
    <text evidence="4">The sequence shown here is derived from an EMBL/GenBank/DDBJ whole genome shotgun (WGS) entry which is preliminary data.</text>
</comment>
<dbReference type="PANTHER" id="PTHR47814:SF1">
    <property type="entry name" value="PEPTIDYL-TRNA HYDROLASE ARFB"/>
    <property type="match status" value="1"/>
</dbReference>
<evidence type="ECO:0000256" key="2">
    <source>
        <dbReference type="SAM" id="MobiDB-lite"/>
    </source>
</evidence>
<dbReference type="SUPFAM" id="SSF75620">
    <property type="entry name" value="Release factor"/>
    <property type="match status" value="1"/>
</dbReference>
<dbReference type="GO" id="GO:0043022">
    <property type="term" value="F:ribosome binding"/>
    <property type="evidence" value="ECO:0007669"/>
    <property type="project" value="TreeGrafter"/>
</dbReference>
<sequence>MTHRISIHRIKAEIQVKTSRSSGPGGQHVNKTESRVQLIFNIRESAILEDQEKETLLAFFKSQLTNEGAIIVACESNRSQLKNKEAAFKKLDRMLAKAFAKKKKRKPTSPSKAAKQKRLKSKKIQSEKKQQRGKIDF</sequence>
<dbReference type="InterPro" id="IPR045853">
    <property type="entry name" value="Pep_chain_release_fac_I_sf"/>
</dbReference>
<dbReference type="Proteomes" id="UP001139409">
    <property type="component" value="Unassembled WGS sequence"/>
</dbReference>
<dbReference type="GO" id="GO:0004045">
    <property type="term" value="F:peptidyl-tRNA hydrolase activity"/>
    <property type="evidence" value="ECO:0007669"/>
    <property type="project" value="UniProtKB-EC"/>
</dbReference>
<dbReference type="GO" id="GO:0072344">
    <property type="term" value="P:rescue of stalled ribosome"/>
    <property type="evidence" value="ECO:0007669"/>
    <property type="project" value="TreeGrafter"/>
</dbReference>
<dbReference type="AlphaFoldDB" id="A0A9X1KV51"/>
<protein>
    <submittedName>
        <fullName evidence="4">Aminoacyl-tRNA hydrolase</fullName>
        <ecNumber evidence="4">3.1.1.29</ecNumber>
    </submittedName>
</protein>
<dbReference type="EC" id="3.1.1.29" evidence="4"/>
<dbReference type="Gene3D" id="3.30.160.20">
    <property type="match status" value="1"/>
</dbReference>
<evidence type="ECO:0000256" key="1">
    <source>
        <dbReference type="ARBA" id="ARBA00010835"/>
    </source>
</evidence>
<proteinExistence type="inferred from homology"/>
<keyword evidence="4" id="KW-0378">Hydrolase</keyword>
<comment type="similarity">
    <text evidence="1">Belongs to the prokaryotic/mitochondrial release factor family.</text>
</comment>
<feature type="compositionally biased region" description="Basic residues" evidence="2">
    <location>
        <begin position="114"/>
        <end position="123"/>
    </location>
</feature>